<dbReference type="Proteomes" id="UP001497444">
    <property type="component" value="Chromosome 13"/>
</dbReference>
<protein>
    <recommendedName>
        <fullName evidence="4">NADH-plastoquinone oxidoreductase subunit K</fullName>
    </recommendedName>
</protein>
<name>A0ABP0W2G9_9BRYO</name>
<organism evidence="2 3">
    <name type="scientific">Sphagnum jensenii</name>
    <dbReference type="NCBI Taxonomy" id="128206"/>
    <lineage>
        <taxon>Eukaryota</taxon>
        <taxon>Viridiplantae</taxon>
        <taxon>Streptophyta</taxon>
        <taxon>Embryophyta</taxon>
        <taxon>Bryophyta</taxon>
        <taxon>Sphagnophytina</taxon>
        <taxon>Sphagnopsida</taxon>
        <taxon>Sphagnales</taxon>
        <taxon>Sphagnaceae</taxon>
        <taxon>Sphagnum</taxon>
    </lineage>
</organism>
<evidence type="ECO:0000313" key="2">
    <source>
        <dbReference type="EMBL" id="CAK9260744.1"/>
    </source>
</evidence>
<feature type="compositionally biased region" description="Low complexity" evidence="1">
    <location>
        <begin position="16"/>
        <end position="34"/>
    </location>
</feature>
<keyword evidence="3" id="KW-1185">Reference proteome</keyword>
<proteinExistence type="predicted"/>
<dbReference type="EMBL" id="OZ020108">
    <property type="protein sequence ID" value="CAK9260744.1"/>
    <property type="molecule type" value="Genomic_DNA"/>
</dbReference>
<sequence length="86" mass="9547">MVGRPHKSILVLASNPATPSSREPETSPNSPPETTRFHPENHIDLVPMALKDVPEGQLHIPTFCQSTPTYPLKRSLQPWLASPEEL</sequence>
<reference evidence="2" key="1">
    <citation type="submission" date="2024-02" db="EMBL/GenBank/DDBJ databases">
        <authorList>
            <consortium name="ELIXIR-Norway"/>
            <consortium name="Elixir Norway"/>
        </authorList>
    </citation>
    <scope>NUCLEOTIDE SEQUENCE</scope>
</reference>
<evidence type="ECO:0000256" key="1">
    <source>
        <dbReference type="SAM" id="MobiDB-lite"/>
    </source>
</evidence>
<gene>
    <name evidence="2" type="ORF">CSSPJE1EN1_LOCUS6222</name>
</gene>
<feature type="region of interest" description="Disordered" evidence="1">
    <location>
        <begin position="1"/>
        <end position="40"/>
    </location>
</feature>
<evidence type="ECO:0000313" key="3">
    <source>
        <dbReference type="Proteomes" id="UP001497444"/>
    </source>
</evidence>
<feature type="non-terminal residue" evidence="2">
    <location>
        <position position="86"/>
    </location>
</feature>
<accession>A0ABP0W2G9</accession>
<evidence type="ECO:0008006" key="4">
    <source>
        <dbReference type="Google" id="ProtNLM"/>
    </source>
</evidence>
<feature type="non-terminal residue" evidence="2">
    <location>
        <position position="1"/>
    </location>
</feature>